<dbReference type="PROSITE" id="PS51450">
    <property type="entry name" value="LRR"/>
    <property type="match status" value="2"/>
</dbReference>
<feature type="compositionally biased region" description="Polar residues" evidence="4">
    <location>
        <begin position="640"/>
        <end position="651"/>
    </location>
</feature>
<keyword evidence="9" id="KW-1185">Reference proteome</keyword>
<dbReference type="OMA" id="NDPNAMQ"/>
<feature type="chain" id="PRO_5034555931" evidence="6">
    <location>
        <begin position="42"/>
        <end position="817"/>
    </location>
</feature>
<organism evidence="8 9">
    <name type="scientific">Eptatretus burgeri</name>
    <name type="common">Inshore hagfish</name>
    <dbReference type="NCBI Taxonomy" id="7764"/>
    <lineage>
        <taxon>Eukaryota</taxon>
        <taxon>Metazoa</taxon>
        <taxon>Chordata</taxon>
        <taxon>Craniata</taxon>
        <taxon>Vertebrata</taxon>
        <taxon>Cyclostomata</taxon>
        <taxon>Myxini</taxon>
        <taxon>Myxiniformes</taxon>
        <taxon>Myxinidae</taxon>
        <taxon>Eptatretinae</taxon>
        <taxon>Eptatretus</taxon>
    </lineage>
</organism>
<evidence type="ECO:0000256" key="6">
    <source>
        <dbReference type="SAM" id="SignalP"/>
    </source>
</evidence>
<reference evidence="8" key="1">
    <citation type="submission" date="2025-08" db="UniProtKB">
        <authorList>
            <consortium name="Ensembl"/>
        </authorList>
    </citation>
    <scope>IDENTIFICATION</scope>
</reference>
<dbReference type="PANTHER" id="PTHR24369:SF204">
    <property type="entry name" value="PROTEIN PHOSPHATASE 1 REGULATORY SUBUNIT 29-RELATED"/>
    <property type="match status" value="1"/>
</dbReference>
<keyword evidence="3" id="KW-0677">Repeat</keyword>
<feature type="signal peptide" evidence="6">
    <location>
        <begin position="1"/>
        <end position="41"/>
    </location>
</feature>
<dbReference type="AlphaFoldDB" id="A0A8C4WUQ8"/>
<dbReference type="Gene3D" id="3.80.10.10">
    <property type="entry name" value="Ribonuclease Inhibitor"/>
    <property type="match status" value="1"/>
</dbReference>
<dbReference type="SMART" id="SM00082">
    <property type="entry name" value="LRRCT"/>
    <property type="match status" value="1"/>
</dbReference>
<sequence>MTCCRHALRHEIRLCGGMPPSCFFTALPLLLLLRGASLAAGECWFLEGHHNFVWQAICSQNQPPYEAIPTHINSTVLDIKLNDNKIKTVTVSALTNFVNLTQLDLTRNEIETIEEGAFGHNENLRILNISYNHLVNLTDGMFWGLGQLEQLYLQGNLLETIAASVFQECLLLVHVNLSSNHLAVLSSAVFQHLNMLRVLQLYNNPFNCTCLLLPFLKWLQRLRHVSAYYELMKCELPHKYIGYQLVTRPDKSSAEAIVFNLLSASCIDHHAYQKPTYPPWKSSTTEECGLNRHCSAATGSRLMLEPVEYTNDHLKPDIRLNSTAPTKVTLLIHIPDPFSKMYVLVNVHNETHYEDIKNLNKRRETYTAKGLRPRTNYTFCVAFIKNAQRDPQNCVWFKTESWKESKSPSNSSAMTHYIMTILGCLFGMVVVLSVIYYCLRRRRKEEEKHTKSITLKSSLADLKQGSQTETGGAYQLLPSKSEQTTPTAMISIKSALQTELEVVKAHDANETPRTAKGNYLDVRTVEKRDGHSVDKRDSVTEIATIAKEVDKVNQIINNCIDALKSDAVTFASVGEPSTSTVPLTVSAASRPLQGHSRDEQVTFSPPALLHAESFYPVQKNLSLERSPRRPSTASARTLRSVYSESSFGPTSHSEEHYTDKVIVRPPRPPDRPSTVPKSGFSQLEVQPLDLHRHSYPGPHYRLPVPQAPQLPPVRSPSLLQTMPHPRALAGAPASGLAGYYQLSPRDQRSGYFSSPEYSAKNAQKIWVRFKPYHKKLERDEEKIAAGHALKMKVQLATDEDLHDILDYWKGVSAQHKS</sequence>
<proteinExistence type="predicted"/>
<evidence type="ECO:0000256" key="5">
    <source>
        <dbReference type="SAM" id="Phobius"/>
    </source>
</evidence>
<dbReference type="Proteomes" id="UP000694388">
    <property type="component" value="Unplaced"/>
</dbReference>
<keyword evidence="1" id="KW-0433">Leucine-rich repeat</keyword>
<evidence type="ECO:0000256" key="2">
    <source>
        <dbReference type="ARBA" id="ARBA00022729"/>
    </source>
</evidence>
<protein>
    <submittedName>
        <fullName evidence="8">Extracellular leucine rich repeat and fibronectin type III domain containing 2</fullName>
    </submittedName>
</protein>
<dbReference type="InterPro" id="IPR032675">
    <property type="entry name" value="LRR_dom_sf"/>
</dbReference>
<dbReference type="InterPro" id="IPR055106">
    <property type="entry name" value="ELFN_Fn3"/>
</dbReference>
<feature type="compositionally biased region" description="Basic and acidic residues" evidence="4">
    <location>
        <begin position="652"/>
        <end position="670"/>
    </location>
</feature>
<keyword evidence="5" id="KW-0812">Transmembrane</keyword>
<reference evidence="8" key="2">
    <citation type="submission" date="2025-09" db="UniProtKB">
        <authorList>
            <consortium name="Ensembl"/>
        </authorList>
    </citation>
    <scope>IDENTIFICATION</scope>
</reference>
<dbReference type="GO" id="GO:0005886">
    <property type="term" value="C:plasma membrane"/>
    <property type="evidence" value="ECO:0007669"/>
    <property type="project" value="TreeGrafter"/>
</dbReference>
<dbReference type="Pfam" id="PF22986">
    <property type="entry name" value="Fn3_ELFN"/>
    <property type="match status" value="1"/>
</dbReference>
<dbReference type="GeneTree" id="ENSGT00940000159737"/>
<dbReference type="SMART" id="SM00369">
    <property type="entry name" value="LRR_TYP"/>
    <property type="match status" value="4"/>
</dbReference>
<dbReference type="InterPro" id="IPR001611">
    <property type="entry name" value="Leu-rich_rpt"/>
</dbReference>
<evidence type="ECO:0000313" key="8">
    <source>
        <dbReference type="Ensembl" id="ENSEBUP00000011838.1"/>
    </source>
</evidence>
<feature type="transmembrane region" description="Helical" evidence="5">
    <location>
        <begin position="417"/>
        <end position="439"/>
    </location>
</feature>
<dbReference type="InterPro" id="IPR050541">
    <property type="entry name" value="LRR_TM_domain-containing"/>
</dbReference>
<evidence type="ECO:0000256" key="4">
    <source>
        <dbReference type="SAM" id="MobiDB-lite"/>
    </source>
</evidence>
<accession>A0A8C4WUQ8</accession>
<name>A0A8C4WUQ8_EPTBU</name>
<feature type="region of interest" description="Disordered" evidence="4">
    <location>
        <begin position="620"/>
        <end position="680"/>
    </location>
</feature>
<evidence type="ECO:0000259" key="7">
    <source>
        <dbReference type="SMART" id="SM00082"/>
    </source>
</evidence>
<dbReference type="InterPro" id="IPR000483">
    <property type="entry name" value="Cys-rich_flank_reg_C"/>
</dbReference>
<keyword evidence="5" id="KW-1133">Transmembrane helix</keyword>
<keyword evidence="5" id="KW-0472">Membrane</keyword>
<evidence type="ECO:0000256" key="3">
    <source>
        <dbReference type="ARBA" id="ARBA00022737"/>
    </source>
</evidence>
<evidence type="ECO:0000256" key="1">
    <source>
        <dbReference type="ARBA" id="ARBA00022614"/>
    </source>
</evidence>
<dbReference type="PANTHER" id="PTHR24369">
    <property type="entry name" value="ANTIGEN BSP, PUTATIVE-RELATED"/>
    <property type="match status" value="1"/>
</dbReference>
<dbReference type="Pfam" id="PF13855">
    <property type="entry name" value="LRR_8"/>
    <property type="match status" value="1"/>
</dbReference>
<dbReference type="InterPro" id="IPR003591">
    <property type="entry name" value="Leu-rich_rpt_typical-subtyp"/>
</dbReference>
<dbReference type="Ensembl" id="ENSEBUT00000012414.1">
    <property type="protein sequence ID" value="ENSEBUP00000011838.1"/>
    <property type="gene ID" value="ENSEBUG00000007581.1"/>
</dbReference>
<dbReference type="SUPFAM" id="SSF52058">
    <property type="entry name" value="L domain-like"/>
    <property type="match status" value="1"/>
</dbReference>
<evidence type="ECO:0000313" key="9">
    <source>
        <dbReference type="Proteomes" id="UP000694388"/>
    </source>
</evidence>
<feature type="domain" description="LRRCT" evidence="7">
    <location>
        <begin position="204"/>
        <end position="254"/>
    </location>
</feature>
<keyword evidence="2 6" id="KW-0732">Signal</keyword>